<gene>
    <name evidence="2" type="ORF">Ciccas_006213</name>
</gene>
<organism evidence="2 3">
    <name type="scientific">Cichlidogyrus casuarinus</name>
    <dbReference type="NCBI Taxonomy" id="1844966"/>
    <lineage>
        <taxon>Eukaryota</taxon>
        <taxon>Metazoa</taxon>
        <taxon>Spiralia</taxon>
        <taxon>Lophotrochozoa</taxon>
        <taxon>Platyhelminthes</taxon>
        <taxon>Monogenea</taxon>
        <taxon>Monopisthocotylea</taxon>
        <taxon>Dactylogyridea</taxon>
        <taxon>Ancyrocephalidae</taxon>
        <taxon>Cichlidogyrus</taxon>
    </lineage>
</organism>
<reference evidence="2 3" key="1">
    <citation type="submission" date="2024-11" db="EMBL/GenBank/DDBJ databases">
        <title>Adaptive evolution of stress response genes in parasites aligns with host niche diversity.</title>
        <authorList>
            <person name="Hahn C."/>
            <person name="Resl P."/>
        </authorList>
    </citation>
    <scope>NUCLEOTIDE SEQUENCE [LARGE SCALE GENOMIC DNA]</scope>
    <source>
        <strain evidence="2">EGGRZ-B1_66</strain>
        <tissue evidence="2">Body</tissue>
    </source>
</reference>
<evidence type="ECO:0000313" key="3">
    <source>
        <dbReference type="Proteomes" id="UP001626550"/>
    </source>
</evidence>
<feature type="coiled-coil region" evidence="1">
    <location>
        <begin position="139"/>
        <end position="166"/>
    </location>
</feature>
<dbReference type="Proteomes" id="UP001626550">
    <property type="component" value="Unassembled WGS sequence"/>
</dbReference>
<evidence type="ECO:0000313" key="2">
    <source>
        <dbReference type="EMBL" id="KAL3315154.1"/>
    </source>
</evidence>
<sequence>MVEDSLVQIEALSLMLVREESTLKRLSEVMIVMNRFLEEAAGTVQRRISEAFFTRYDRQSNYSSLTLLNFCVQMQGDLDEIVYKDSGNRAKNIPTECHDLLGYTLKFFLHHFPEDSKPAQANQEANIDHDGEGYQPFARNQAMHQVASLEEELLGARRSNLRTENDLGGTTCRSIIHSCVKQHNKVPSLQKGQMFPSLCFSAQLLKNALLIHHLNPLDVRVMIAFRLLEPIIRELTTRIQYQISFISRKFVYLEHRIMMRIVIIAGLSIDIHEITVTLGM</sequence>
<dbReference type="AlphaFoldDB" id="A0ABD2Q6E5"/>
<proteinExistence type="predicted"/>
<name>A0ABD2Q6E5_9PLAT</name>
<evidence type="ECO:0000256" key="1">
    <source>
        <dbReference type="SAM" id="Coils"/>
    </source>
</evidence>
<keyword evidence="3" id="KW-1185">Reference proteome</keyword>
<keyword evidence="1" id="KW-0175">Coiled coil</keyword>
<dbReference type="EMBL" id="JBJKFK010000811">
    <property type="protein sequence ID" value="KAL3315154.1"/>
    <property type="molecule type" value="Genomic_DNA"/>
</dbReference>
<protein>
    <submittedName>
        <fullName evidence="2">Uncharacterized protein</fullName>
    </submittedName>
</protein>
<accession>A0ABD2Q6E5</accession>
<comment type="caution">
    <text evidence="2">The sequence shown here is derived from an EMBL/GenBank/DDBJ whole genome shotgun (WGS) entry which is preliminary data.</text>
</comment>